<evidence type="ECO:0000313" key="3">
    <source>
        <dbReference type="Proteomes" id="UP000770785"/>
    </source>
</evidence>
<accession>A0ABX0X8F6</accession>
<reference evidence="2 3" key="1">
    <citation type="submission" date="2020-03" db="EMBL/GenBank/DDBJ databases">
        <title>Genomic Encyclopedia of Type Strains, Phase IV (KMG-IV): sequencing the most valuable type-strain genomes for metagenomic binning, comparative biology and taxonomic classification.</title>
        <authorList>
            <person name="Goeker M."/>
        </authorList>
    </citation>
    <scope>NUCLEOTIDE SEQUENCE [LARGE SCALE GENOMIC DNA]</scope>
    <source>
        <strain evidence="2 3">DSM 105096</strain>
    </source>
</reference>
<proteinExistence type="predicted"/>
<keyword evidence="1" id="KW-0732">Signal</keyword>
<evidence type="ECO:0000256" key="1">
    <source>
        <dbReference type="SAM" id="SignalP"/>
    </source>
</evidence>
<organism evidence="2 3">
    <name type="scientific">Neolewinella antarctica</name>
    <dbReference type="NCBI Taxonomy" id="442734"/>
    <lineage>
        <taxon>Bacteria</taxon>
        <taxon>Pseudomonadati</taxon>
        <taxon>Bacteroidota</taxon>
        <taxon>Saprospiria</taxon>
        <taxon>Saprospirales</taxon>
        <taxon>Lewinellaceae</taxon>
        <taxon>Neolewinella</taxon>
    </lineage>
</organism>
<dbReference type="Pfam" id="PF13573">
    <property type="entry name" value="SprB"/>
    <property type="match status" value="2"/>
</dbReference>
<protein>
    <submittedName>
        <fullName evidence="2">Gliding motility-associated-like protein</fullName>
    </submittedName>
</protein>
<dbReference type="Proteomes" id="UP000770785">
    <property type="component" value="Unassembled WGS sequence"/>
</dbReference>
<sequence>MKLVYTLFSLLLCSALSAQAFTTSVSATDANCRGNGAASVTTSGGSGNFRYQLSNVCGDFFPAQSRPNFTRLKGCDYVLITSDRLSGERDTSSFNIAANTTPLSVRTSFSGCDAVVTARGGQGPYVYDYSITNTGSFTITSPDALTLSDLGGEVASGVVFDQCGNSRTFSLNGRTVFVRGFTRVRTDTGVEVTAQTGVGPFTYTLTSSLGSFNNNNGFFSFDQIGCDPTVEIQGTCGNEPFIRPLNLDRRGDATLSCVNFFEGTATVSVGTGVNAPLTFRLNADGTIIESMDPVITGIPPGTQSVSLITEDACGNIIRGRSTYTPNQLTTPTPAQNCSDPTLELTVGRTCDSDASYPVIITCETCPGEPQVVLESKQQPAEFSEGMTIGRNRIVIEDDCGDRTTCRDTVVLELISTCDGIIANATQLFNCDNGTESRRLVKDPTHVFTLFDDTGQQIKVPNSSGLFTNLTSGTYTVKLSNSCTVTDLENTVELVGVTPFEPAITINPSYAKDINGECGLVYNILLNSNDGPFRIRSADDSSIDTLLLNFGVSECSFFAPPYVVSPGSYLITSLSRCGSKQIDLPDLVEQRIDSVTVNSVCPEGGTITVSAFRRTGEEWRDYFENLDLLTGITNGQSDYFVINGRVYRDSIITGLAPGDYTVGVGLGFGSAGCPIDTMSFTVPAYLPIEVAVLDNYLCEGTNEAQFSLTPQFGFGPYTISELDNDDRTQVLATYGVGEGVSLTLPSRQTGFASFVIEDACGVTSDFEVEVRDLAEQLAYSYTCEPTVRLFTDTLPGEFTWLDQDGTAVGQGNEIVVTPDSTDRIYTLNVTTDRCPLTADILVPGRNVLPSIDLSPTATDNIYLSCSSEGIQITAATDTFSNIFWTNATPVEQTTAELNTNQAGTYTARAVNDLGCITNLDISLEVDESPEPVIASAPDNCPGGVQKIGINSPTGATVNWNDGQRFSDTIVLANEGINTVVVTSEKGCVGVDTLEYVFPLPLGSTPVVDSVSCFGFADGAILVNATGGTGNLTFRYNNDNTFFNASEPLINLGPGTYSFVVQDENGCSSDSTTVIIVQPDSLRLEIGPDIDAQFGDLIDLPLITNATVISSANVTGLASEIDSVSRSLLFRAEVSTDLVVTITDELGCTAFDELSILVQQGRPIYAPTAFSPNNDGVNDFFTLQAKDREVVSIGLLQIYDRWGGLVYEQTGVNVNDIDAGWAGLNGSNQPVESGTYVWRARLTYFDESTLDLSGTVNVLR</sequence>
<keyword evidence="3" id="KW-1185">Reference proteome</keyword>
<dbReference type="InterPro" id="IPR025667">
    <property type="entry name" value="SprB_repeat"/>
</dbReference>
<dbReference type="RefSeq" id="WP_168036034.1">
    <property type="nucleotide sequence ID" value="NZ_JAATJH010000001.1"/>
</dbReference>
<name>A0ABX0X8F6_9BACT</name>
<dbReference type="EMBL" id="JAATJH010000001">
    <property type="protein sequence ID" value="NJC25273.1"/>
    <property type="molecule type" value="Genomic_DNA"/>
</dbReference>
<evidence type="ECO:0000313" key="2">
    <source>
        <dbReference type="EMBL" id="NJC25273.1"/>
    </source>
</evidence>
<comment type="caution">
    <text evidence="2">The sequence shown here is derived from an EMBL/GenBank/DDBJ whole genome shotgun (WGS) entry which is preliminary data.</text>
</comment>
<dbReference type="Pfam" id="PF13585">
    <property type="entry name" value="CHU_C"/>
    <property type="match status" value="1"/>
</dbReference>
<gene>
    <name evidence="2" type="ORF">GGR27_000754</name>
</gene>
<feature type="signal peptide" evidence="1">
    <location>
        <begin position="1"/>
        <end position="20"/>
    </location>
</feature>
<feature type="chain" id="PRO_5047544010" evidence="1">
    <location>
        <begin position="21"/>
        <end position="1258"/>
    </location>
</feature>